<evidence type="ECO:0000313" key="3">
    <source>
        <dbReference type="Proteomes" id="UP000466388"/>
    </source>
</evidence>
<keyword evidence="2" id="KW-0808">Transferase</keyword>
<dbReference type="Pfam" id="PF00583">
    <property type="entry name" value="Acetyltransf_1"/>
    <property type="match status" value="1"/>
</dbReference>
<evidence type="ECO:0000259" key="1">
    <source>
        <dbReference type="PROSITE" id="PS51186"/>
    </source>
</evidence>
<dbReference type="InterPro" id="IPR000182">
    <property type="entry name" value="GNAT_dom"/>
</dbReference>
<dbReference type="CDD" id="cd04301">
    <property type="entry name" value="NAT_SF"/>
    <property type="match status" value="1"/>
</dbReference>
<sequence>MIREKTFENCILNPMVSGLLQWFSNWRMAKMANDDALVIRQATSQDAVGLLALLKQLKTESTTFEDTSDHQIGVTTQAQQIEAIGSSLQQLLLVALIDDHPVGLATVLPTNEQQIGEIGVAVLKKYWQQGIGRELMLSGLDWAALQSQFAIITLTVQTVNQRAVKLYTDIGFETVRELQVTNSKGQRVAAIEMQLAVK</sequence>
<dbReference type="AlphaFoldDB" id="A0A7X2XVK7"/>
<dbReference type="GO" id="GO:0016747">
    <property type="term" value="F:acyltransferase activity, transferring groups other than amino-acyl groups"/>
    <property type="evidence" value="ECO:0007669"/>
    <property type="project" value="InterPro"/>
</dbReference>
<comment type="caution">
    <text evidence="2">The sequence shown here is derived from an EMBL/GenBank/DDBJ whole genome shotgun (WGS) entry which is preliminary data.</text>
</comment>
<name>A0A7X2XVK7_9LACO</name>
<dbReference type="EMBL" id="WNJO01000007">
    <property type="protein sequence ID" value="MTV82459.1"/>
    <property type="molecule type" value="Genomic_DNA"/>
</dbReference>
<accession>A0A7X2XVK7</accession>
<dbReference type="PANTHER" id="PTHR43415:SF3">
    <property type="entry name" value="GNAT-FAMILY ACETYLTRANSFERASE"/>
    <property type="match status" value="1"/>
</dbReference>
<dbReference type="Proteomes" id="UP000466388">
    <property type="component" value="Unassembled WGS sequence"/>
</dbReference>
<gene>
    <name evidence="2" type="ORF">GM612_07310</name>
</gene>
<dbReference type="InterPro" id="IPR016181">
    <property type="entry name" value="Acyl_CoA_acyltransferase"/>
</dbReference>
<protein>
    <submittedName>
        <fullName evidence="2">GNAT family N-acetyltransferase</fullName>
    </submittedName>
</protein>
<keyword evidence="3" id="KW-1185">Reference proteome</keyword>
<evidence type="ECO:0000313" key="2">
    <source>
        <dbReference type="EMBL" id="MTV82459.1"/>
    </source>
</evidence>
<organism evidence="2 3">
    <name type="scientific">Secundilactobacillus folii</name>
    <dbReference type="NCBI Taxonomy" id="2678357"/>
    <lineage>
        <taxon>Bacteria</taxon>
        <taxon>Bacillati</taxon>
        <taxon>Bacillota</taxon>
        <taxon>Bacilli</taxon>
        <taxon>Lactobacillales</taxon>
        <taxon>Lactobacillaceae</taxon>
        <taxon>Secundilactobacillus</taxon>
    </lineage>
</organism>
<dbReference type="Gene3D" id="3.40.630.30">
    <property type="match status" value="1"/>
</dbReference>
<dbReference type="PANTHER" id="PTHR43415">
    <property type="entry name" value="SPERMIDINE N(1)-ACETYLTRANSFERASE"/>
    <property type="match status" value="1"/>
</dbReference>
<proteinExistence type="predicted"/>
<reference evidence="2 3" key="1">
    <citation type="submission" date="2019-11" db="EMBL/GenBank/DDBJ databases">
        <title>Lactobacillus sp. nov. CRM56-3, isolated from fermented tea leaves.</title>
        <authorList>
            <person name="Phuengjayaem S."/>
            <person name="Tanasupawat S."/>
        </authorList>
    </citation>
    <scope>NUCLEOTIDE SEQUENCE [LARGE SCALE GENOMIC DNA]</scope>
    <source>
        <strain evidence="2 3">CRM56-3</strain>
    </source>
</reference>
<dbReference type="SUPFAM" id="SSF55729">
    <property type="entry name" value="Acyl-CoA N-acyltransferases (Nat)"/>
    <property type="match status" value="1"/>
</dbReference>
<dbReference type="PROSITE" id="PS51186">
    <property type="entry name" value="GNAT"/>
    <property type="match status" value="1"/>
</dbReference>
<feature type="domain" description="N-acetyltransferase" evidence="1">
    <location>
        <begin position="37"/>
        <end position="198"/>
    </location>
</feature>